<evidence type="ECO:0000259" key="2">
    <source>
        <dbReference type="Pfam" id="PF13349"/>
    </source>
</evidence>
<name>A0A5N0T8D4_9GAMM</name>
<protein>
    <submittedName>
        <fullName evidence="3">DUF4097 domain-containing protein</fullName>
    </submittedName>
</protein>
<reference evidence="3 4" key="1">
    <citation type="submission" date="2019-09" db="EMBL/GenBank/DDBJ databases">
        <title>Wenzhouxiangella sp. Genome sequencing and assembly.</title>
        <authorList>
            <person name="Zhang R."/>
        </authorList>
    </citation>
    <scope>NUCLEOTIDE SEQUENCE [LARGE SCALE GENOMIC DNA]</scope>
    <source>
        <strain evidence="3 4">W260</strain>
    </source>
</reference>
<dbReference type="Pfam" id="PF13349">
    <property type="entry name" value="DUF4097"/>
    <property type="match status" value="1"/>
</dbReference>
<keyword evidence="1" id="KW-0732">Signal</keyword>
<feature type="domain" description="DUF4097" evidence="2">
    <location>
        <begin position="164"/>
        <end position="287"/>
    </location>
</feature>
<accession>A0A5N0T8D4</accession>
<dbReference type="Proteomes" id="UP000325372">
    <property type="component" value="Unassembled WGS sequence"/>
</dbReference>
<evidence type="ECO:0000313" key="4">
    <source>
        <dbReference type="Proteomes" id="UP000325372"/>
    </source>
</evidence>
<dbReference type="EMBL" id="VYXP01000014">
    <property type="protein sequence ID" value="KAA9129569.1"/>
    <property type="molecule type" value="Genomic_DNA"/>
</dbReference>
<sequence>MMKMVWVLALTLPMAAVAGDDIEERRDMAADGTVSVTNIAGEIEVATWDRNELHLTGDLGDGSELRVDASGGDVRIEVKPRSKGRHGNVDDSDLYLMVPQGASLSLHGVSADITVTGSKGARLDIETVSGDLEVVAETQSLDLSSVSGDVNFTGASVRTSAETVSGDIELDGVSGALDVKVVSGDAHVRGGSFSRGQFESVSGNLELSLAVERGGRVTLETMSGDAYLYLPREQGAEIRAQSFSGDIRSDFGEPERPGHGPGTRLQHVAGEGGATIRVESFSGDVEIIRR</sequence>
<comment type="caution">
    <text evidence="3">The sequence shown here is derived from an EMBL/GenBank/DDBJ whole genome shotgun (WGS) entry which is preliminary data.</text>
</comment>
<dbReference type="RefSeq" id="WP_150865793.1">
    <property type="nucleotide sequence ID" value="NZ_VYXP01000014.1"/>
</dbReference>
<organism evidence="3 4">
    <name type="scientific">Marinihelvus fidelis</name>
    <dbReference type="NCBI Taxonomy" id="2613842"/>
    <lineage>
        <taxon>Bacteria</taxon>
        <taxon>Pseudomonadati</taxon>
        <taxon>Pseudomonadota</taxon>
        <taxon>Gammaproteobacteria</taxon>
        <taxon>Chromatiales</taxon>
        <taxon>Wenzhouxiangellaceae</taxon>
        <taxon>Marinihelvus</taxon>
    </lineage>
</organism>
<feature type="chain" id="PRO_5024322937" evidence="1">
    <location>
        <begin position="19"/>
        <end position="290"/>
    </location>
</feature>
<dbReference type="InterPro" id="IPR025164">
    <property type="entry name" value="Toastrack_DUF4097"/>
</dbReference>
<feature type="signal peptide" evidence="1">
    <location>
        <begin position="1"/>
        <end position="18"/>
    </location>
</feature>
<gene>
    <name evidence="3" type="ORF">F3N42_15350</name>
</gene>
<keyword evidence="4" id="KW-1185">Reference proteome</keyword>
<evidence type="ECO:0000313" key="3">
    <source>
        <dbReference type="EMBL" id="KAA9129569.1"/>
    </source>
</evidence>
<proteinExistence type="predicted"/>
<evidence type="ECO:0000256" key="1">
    <source>
        <dbReference type="SAM" id="SignalP"/>
    </source>
</evidence>
<dbReference type="AlphaFoldDB" id="A0A5N0T8D4"/>